<dbReference type="Pfam" id="PF06455">
    <property type="entry name" value="NADH5_C"/>
    <property type="match status" value="1"/>
</dbReference>
<keyword evidence="10 16" id="KW-1133">Transmembrane helix</keyword>
<dbReference type="CTD" id="4540"/>
<dbReference type="Pfam" id="PF00361">
    <property type="entry name" value="Proton_antipo_M"/>
    <property type="match status" value="1"/>
</dbReference>
<feature type="transmembrane region" description="Helical" evidence="16">
    <location>
        <begin position="364"/>
        <end position="383"/>
    </location>
</feature>
<keyword evidence="12 16" id="KW-0830">Ubiquinone</keyword>
<feature type="transmembrane region" description="Helical" evidence="16">
    <location>
        <begin position="115"/>
        <end position="133"/>
    </location>
</feature>
<comment type="function">
    <text evidence="16">Core subunit of the mitochondrial membrane respiratory chain NADH dehydrogenase (Complex I) which catalyzes electron transfer from NADH through the respiratory chain, using ubiquinone as an electron acceptor. Essential for the catalytic activity and assembly of complex I.</text>
</comment>
<feature type="domain" description="NADH:quinone oxidoreductase/Mrp antiporter transmembrane" evidence="18">
    <location>
        <begin position="132"/>
        <end position="413"/>
    </location>
</feature>
<evidence type="ECO:0000256" key="15">
    <source>
        <dbReference type="ARBA" id="ARBA00049551"/>
    </source>
</evidence>
<feature type="transmembrane region" description="Helical" evidence="16">
    <location>
        <begin position="269"/>
        <end position="290"/>
    </location>
</feature>
<evidence type="ECO:0000256" key="3">
    <source>
        <dbReference type="ARBA" id="ARBA00021096"/>
    </source>
</evidence>
<feature type="transmembrane region" description="Helical" evidence="16">
    <location>
        <begin position="170"/>
        <end position="189"/>
    </location>
</feature>
<feature type="transmembrane region" description="Helical" evidence="16">
    <location>
        <begin position="321"/>
        <end position="343"/>
    </location>
</feature>
<dbReference type="PRINTS" id="PR01434">
    <property type="entry name" value="NADHDHGNASE5"/>
</dbReference>
<dbReference type="InterPro" id="IPR001516">
    <property type="entry name" value="Proton_antipo_N"/>
</dbReference>
<sequence length="598" mass="66347">MIIYLILPTFLILTMIVIATPLVNMTSPTFPKNTTNAVKTAFYVSIPPLMFHVNQGMETIMLHWHWFTAGSTSIDLVLRFDSYSIFFIPIALFVTWNILEFSAWYMHQDPKSNLFFKYLLIFLLAMIILVSAGNFFLMFIGWEGVGIMSFLLIGWYHARNNAGAAALQAIIYNRIGDIGFMFSMCSLIMNSYSLDLQCVSFMKLPTPMLIAFILAAASKSAQFGLHPWLASAMEGPTPVSALLHSSTMVVAGIFLMLRIHPMLQTNQTALTTALCLGAISTLFAATCALTQNDIKKIIAYSTSSQLGLMMVAIGLDFPHLAFFHICTHAFFKAMLFLCSGSLIHNLNDEQDIRKMGGLQNILPVTTSCISIGSLALMGTPFLAGFFSKDAIIEAMNTSYVNLWALTLTLIATSFTAVYSLRLIFFASLHHPRSNPMIIANENNIIKPLKRLAIGSILTGLLIFQLILPYNPMTLTMPTYAKIGALLISLLAFITAIDLAKLSWSGFPPDNHSTSKLIDTSFYNQVLHRLLPSSLLNTGLRTMHHLMDSLWLEKIGPKGLKTSQLPPIKLLQNSQSGLIKRYLSILALTLIIFIILQLV</sequence>
<evidence type="ECO:0000259" key="19">
    <source>
        <dbReference type="Pfam" id="PF00662"/>
    </source>
</evidence>
<dbReference type="GO" id="GO:0005743">
    <property type="term" value="C:mitochondrial inner membrane"/>
    <property type="evidence" value="ECO:0007669"/>
    <property type="project" value="UniProtKB-SubCell"/>
</dbReference>
<feature type="transmembrane region" description="Helical" evidence="16">
    <location>
        <begin position="297"/>
        <end position="315"/>
    </location>
</feature>
<evidence type="ECO:0000256" key="17">
    <source>
        <dbReference type="SAM" id="SignalP"/>
    </source>
</evidence>
<keyword evidence="4 16" id="KW-0813">Transport</keyword>
<evidence type="ECO:0000256" key="6">
    <source>
        <dbReference type="ARBA" id="ARBA00022692"/>
    </source>
</evidence>
<evidence type="ECO:0000256" key="2">
    <source>
        <dbReference type="ARBA" id="ARBA00012944"/>
    </source>
</evidence>
<evidence type="ECO:0000256" key="4">
    <source>
        <dbReference type="ARBA" id="ARBA00022448"/>
    </source>
</evidence>
<evidence type="ECO:0000256" key="5">
    <source>
        <dbReference type="ARBA" id="ARBA00022660"/>
    </source>
</evidence>
<dbReference type="RefSeq" id="YP_009000578.1">
    <property type="nucleotide sequence ID" value="NC_023382.1"/>
</dbReference>
<evidence type="ECO:0000256" key="12">
    <source>
        <dbReference type="ARBA" id="ARBA00023075"/>
    </source>
</evidence>
<evidence type="ECO:0000259" key="20">
    <source>
        <dbReference type="Pfam" id="PF06455"/>
    </source>
</evidence>
<geneLocation type="mitochondrion" evidence="21"/>
<comment type="similarity">
    <text evidence="16">Belongs to the complex I subunit 5 family.</text>
</comment>
<dbReference type="EC" id="7.1.1.2" evidence="2 16"/>
<evidence type="ECO:0000256" key="14">
    <source>
        <dbReference type="ARBA" id="ARBA00023136"/>
    </source>
</evidence>
<feature type="transmembrane region" description="Helical" evidence="16">
    <location>
        <begin position="479"/>
        <end position="499"/>
    </location>
</feature>
<name>W0TIR6_TRIRB</name>
<feature type="transmembrane region" description="Helical" evidence="16">
    <location>
        <begin position="241"/>
        <end position="263"/>
    </location>
</feature>
<dbReference type="InterPro" id="IPR001750">
    <property type="entry name" value="ND/Mrp_TM"/>
</dbReference>
<dbReference type="AlphaFoldDB" id="W0TIR6"/>
<evidence type="ECO:0000259" key="18">
    <source>
        <dbReference type="Pfam" id="PF00361"/>
    </source>
</evidence>
<feature type="domain" description="NADH-Ubiquinone oxidoreductase (complex I) chain 5 N-terminal" evidence="19">
    <location>
        <begin position="66"/>
        <end position="116"/>
    </location>
</feature>
<keyword evidence="9" id="KW-0249">Electron transport</keyword>
<proteinExistence type="inferred from homology"/>
<dbReference type="InterPro" id="IPR003945">
    <property type="entry name" value="NU5C-like"/>
</dbReference>
<evidence type="ECO:0000256" key="16">
    <source>
        <dbReference type="RuleBase" id="RU003404"/>
    </source>
</evidence>
<gene>
    <name evidence="21" type="primary">nad5</name>
    <name evidence="21" type="synonym">ND5</name>
</gene>
<keyword evidence="6 16" id="KW-0812">Transmembrane</keyword>
<feature type="transmembrane region" description="Helical" evidence="16">
    <location>
        <begin position="209"/>
        <end position="229"/>
    </location>
</feature>
<keyword evidence="8" id="KW-1278">Translocase</keyword>
<reference evidence="21" key="1">
    <citation type="journal article" date="2013" name="BMC Genomics">
        <title>Afrobatrachian mitochondrial genomes: genome reorganization, gene rearrangement mechanisms, and evolutionary trends of duplicated and rearranged genes.</title>
        <authorList>
            <person name="Kurabayashi A."/>
            <person name="Sumida M."/>
        </authorList>
    </citation>
    <scope>NUCLEOTIDE SEQUENCE</scope>
    <source>
        <strain evidence="21">No. B05</strain>
    </source>
</reference>
<evidence type="ECO:0000256" key="13">
    <source>
        <dbReference type="ARBA" id="ARBA00023128"/>
    </source>
</evidence>
<feature type="chain" id="PRO_5004796090" description="NADH-ubiquinone oxidoreductase chain 5" evidence="17">
    <location>
        <begin position="20"/>
        <end position="598"/>
    </location>
</feature>
<comment type="catalytic activity">
    <reaction evidence="15 16">
        <text>a ubiquinone + NADH + 5 H(+)(in) = a ubiquinol + NAD(+) + 4 H(+)(out)</text>
        <dbReference type="Rhea" id="RHEA:29091"/>
        <dbReference type="Rhea" id="RHEA-COMP:9565"/>
        <dbReference type="Rhea" id="RHEA-COMP:9566"/>
        <dbReference type="ChEBI" id="CHEBI:15378"/>
        <dbReference type="ChEBI" id="CHEBI:16389"/>
        <dbReference type="ChEBI" id="CHEBI:17976"/>
        <dbReference type="ChEBI" id="CHEBI:57540"/>
        <dbReference type="ChEBI" id="CHEBI:57945"/>
        <dbReference type="EC" id="7.1.1.2"/>
    </reaction>
</comment>
<feature type="transmembrane region" description="Helical" evidence="16">
    <location>
        <begin position="403"/>
        <end position="428"/>
    </location>
</feature>
<dbReference type="InterPro" id="IPR018393">
    <property type="entry name" value="NADHpl_OxRdtase_5_subgr"/>
</dbReference>
<keyword evidence="5" id="KW-0679">Respiratory chain</keyword>
<evidence type="ECO:0000256" key="10">
    <source>
        <dbReference type="ARBA" id="ARBA00022989"/>
    </source>
</evidence>
<dbReference type="PANTHER" id="PTHR42829">
    <property type="entry name" value="NADH-UBIQUINONE OXIDOREDUCTASE CHAIN 5"/>
    <property type="match status" value="1"/>
</dbReference>
<feature type="domain" description="NADH dehydrogenase subunit 5 C-terminal" evidence="20">
    <location>
        <begin position="418"/>
        <end position="595"/>
    </location>
</feature>
<feature type="transmembrane region" description="Helical" evidence="16">
    <location>
        <begin position="83"/>
        <end position="103"/>
    </location>
</feature>
<evidence type="ECO:0000256" key="7">
    <source>
        <dbReference type="ARBA" id="ARBA00022792"/>
    </source>
</evidence>
<feature type="transmembrane region" description="Helical" evidence="16">
    <location>
        <begin position="139"/>
        <end position="158"/>
    </location>
</feature>
<keyword evidence="13 16" id="KW-0496">Mitochondrion</keyword>
<dbReference type="EMBL" id="AB777219">
    <property type="protein sequence ID" value="BAO42933.1"/>
    <property type="molecule type" value="Genomic_DNA"/>
</dbReference>
<accession>W0TIR6</accession>
<dbReference type="InterPro" id="IPR010934">
    <property type="entry name" value="NADH_DH_su5_C"/>
</dbReference>
<feature type="transmembrane region" description="Helical" evidence="16">
    <location>
        <begin position="577"/>
        <end position="597"/>
    </location>
</feature>
<keyword evidence="11 16" id="KW-0520">NAD</keyword>
<organism evidence="21">
    <name type="scientific">Trichobatrachus robustus</name>
    <name type="common">Hairy frog</name>
    <name type="synonym">Astylosternus robustus</name>
    <dbReference type="NCBI Taxonomy" id="111096"/>
    <lineage>
        <taxon>Eukaryota</taxon>
        <taxon>Metazoa</taxon>
        <taxon>Chordata</taxon>
        <taxon>Craniata</taxon>
        <taxon>Vertebrata</taxon>
        <taxon>Euteleostomi</taxon>
        <taxon>Amphibia</taxon>
        <taxon>Batrachia</taxon>
        <taxon>Anura</taxon>
        <taxon>Neobatrachia</taxon>
        <taxon>Microhyloidea</taxon>
        <taxon>Arthroleptidae</taxon>
        <taxon>Trichobatrachus</taxon>
    </lineage>
</organism>
<keyword evidence="14 16" id="KW-0472">Membrane</keyword>
<evidence type="ECO:0000313" key="21">
    <source>
        <dbReference type="EMBL" id="BAO42933.1"/>
    </source>
</evidence>
<feature type="transmembrane region" description="Helical" evidence="16">
    <location>
        <begin position="448"/>
        <end position="467"/>
    </location>
</feature>
<evidence type="ECO:0000256" key="11">
    <source>
        <dbReference type="ARBA" id="ARBA00023027"/>
    </source>
</evidence>
<keyword evidence="7" id="KW-0999">Mitochondrion inner membrane</keyword>
<comment type="subcellular location">
    <subcellularLocation>
        <location evidence="1">Mitochondrion inner membrane</location>
        <topology evidence="1">Multi-pass membrane protein</topology>
    </subcellularLocation>
</comment>
<reference evidence="21" key="2">
    <citation type="submission" date="2013-01" db="EMBL/GenBank/DDBJ databases">
        <authorList>
            <person name="Kurabayashi A."/>
            <person name="Sumida M."/>
        </authorList>
    </citation>
    <scope>NUCLEOTIDE SEQUENCE</scope>
    <source>
        <strain evidence="21">No. B05</strain>
    </source>
</reference>
<dbReference type="GO" id="GO:0015990">
    <property type="term" value="P:electron transport coupled proton transport"/>
    <property type="evidence" value="ECO:0007669"/>
    <property type="project" value="TreeGrafter"/>
</dbReference>
<dbReference type="GO" id="GO:0003954">
    <property type="term" value="F:NADH dehydrogenase activity"/>
    <property type="evidence" value="ECO:0007669"/>
    <property type="project" value="TreeGrafter"/>
</dbReference>
<dbReference type="Pfam" id="PF00662">
    <property type="entry name" value="Proton_antipo_N"/>
    <property type="match status" value="1"/>
</dbReference>
<protein>
    <recommendedName>
        <fullName evidence="3 16">NADH-ubiquinone oxidoreductase chain 5</fullName>
        <ecNumber evidence="2 16">7.1.1.2</ecNumber>
    </recommendedName>
</protein>
<dbReference type="PANTHER" id="PTHR42829:SF2">
    <property type="entry name" value="NADH-UBIQUINONE OXIDOREDUCTASE CHAIN 5"/>
    <property type="match status" value="1"/>
</dbReference>
<feature type="signal peptide" evidence="17">
    <location>
        <begin position="1"/>
        <end position="19"/>
    </location>
</feature>
<dbReference type="GO" id="GO:0042773">
    <property type="term" value="P:ATP synthesis coupled electron transport"/>
    <property type="evidence" value="ECO:0007669"/>
    <property type="project" value="InterPro"/>
</dbReference>
<evidence type="ECO:0000256" key="8">
    <source>
        <dbReference type="ARBA" id="ARBA00022967"/>
    </source>
</evidence>
<evidence type="ECO:0000256" key="9">
    <source>
        <dbReference type="ARBA" id="ARBA00022982"/>
    </source>
</evidence>
<keyword evidence="17" id="KW-0732">Signal</keyword>
<evidence type="ECO:0000256" key="1">
    <source>
        <dbReference type="ARBA" id="ARBA00004448"/>
    </source>
</evidence>
<dbReference type="NCBIfam" id="TIGR01974">
    <property type="entry name" value="NDH_I_L"/>
    <property type="match status" value="1"/>
</dbReference>
<dbReference type="GO" id="GO:0008137">
    <property type="term" value="F:NADH dehydrogenase (ubiquinone) activity"/>
    <property type="evidence" value="ECO:0007669"/>
    <property type="project" value="UniProtKB-EC"/>
</dbReference>
<dbReference type="GeneID" id="18252387"/>